<dbReference type="RefSeq" id="WP_132191996.1">
    <property type="nucleotide sequence ID" value="NZ_SLWM01000012.1"/>
</dbReference>
<evidence type="ECO:0000313" key="1">
    <source>
        <dbReference type="EMBL" id="TCO18452.1"/>
    </source>
</evidence>
<gene>
    <name evidence="1" type="ORF">EV644_112200</name>
</gene>
<dbReference type="InterPro" id="IPR019922">
    <property type="entry name" value="Lucif-like_OxRdatse_MSMEG_4141"/>
</dbReference>
<dbReference type="NCBIfam" id="TIGR03620">
    <property type="entry name" value="F420_MSMEG_4141"/>
    <property type="match status" value="1"/>
</dbReference>
<keyword evidence="2" id="KW-1185">Reference proteome</keyword>
<accession>A0ABY2BFE4</accession>
<name>A0ABY2BFE4_9ACTN</name>
<dbReference type="Proteomes" id="UP000295818">
    <property type="component" value="Unassembled WGS sequence"/>
</dbReference>
<proteinExistence type="predicted"/>
<dbReference type="InterPro" id="IPR036661">
    <property type="entry name" value="Luciferase-like_sf"/>
</dbReference>
<dbReference type="Gene3D" id="3.20.20.30">
    <property type="entry name" value="Luciferase-like domain"/>
    <property type="match status" value="1"/>
</dbReference>
<protein>
    <submittedName>
        <fullName evidence="1">F420-dependent oxidoreductase</fullName>
    </submittedName>
</protein>
<dbReference type="SUPFAM" id="SSF51679">
    <property type="entry name" value="Bacterial luciferase-like"/>
    <property type="match status" value="1"/>
</dbReference>
<organism evidence="1 2">
    <name type="scientific">Kribbella orskensis</name>
    <dbReference type="NCBI Taxonomy" id="2512216"/>
    <lineage>
        <taxon>Bacteria</taxon>
        <taxon>Bacillati</taxon>
        <taxon>Actinomycetota</taxon>
        <taxon>Actinomycetes</taxon>
        <taxon>Propionibacteriales</taxon>
        <taxon>Kribbellaceae</taxon>
        <taxon>Kribbella</taxon>
    </lineage>
</organism>
<dbReference type="EMBL" id="SLWM01000012">
    <property type="protein sequence ID" value="TCO18452.1"/>
    <property type="molecule type" value="Genomic_DNA"/>
</dbReference>
<evidence type="ECO:0000313" key="2">
    <source>
        <dbReference type="Proteomes" id="UP000295818"/>
    </source>
</evidence>
<reference evidence="1 2" key="1">
    <citation type="journal article" date="2015" name="Stand. Genomic Sci.">
        <title>Genomic Encyclopedia of Bacterial and Archaeal Type Strains, Phase III: the genomes of soil and plant-associated and newly described type strains.</title>
        <authorList>
            <person name="Whitman W.B."/>
            <person name="Woyke T."/>
            <person name="Klenk H.P."/>
            <person name="Zhou Y."/>
            <person name="Lilburn T.G."/>
            <person name="Beck B.J."/>
            <person name="De Vos P."/>
            <person name="Vandamme P."/>
            <person name="Eisen J.A."/>
            <person name="Garrity G."/>
            <person name="Hugenholtz P."/>
            <person name="Kyrpides N.C."/>
        </authorList>
    </citation>
    <scope>NUCLEOTIDE SEQUENCE [LARGE SCALE GENOMIC DNA]</scope>
    <source>
        <strain evidence="1 2">VKM Ac-2538</strain>
    </source>
</reference>
<sequence>MSSSAERTLGRVGVWSMELRNAGRPGVAEAAAELADRGITALWIPGLDGRGVFDDTDELLTASPKTYVVLGVLGIWRQEASVLSARVQELDLRHGPRTIVGLGVSDRNAAAAVGRTYTSPVGAVSEYLDELAQEQSPIARERLLLGALGPRMAQLAAERTAGIHPFLVNPDYTARMRDRLGSDAIIAPHQAVVFSADAEQARAVARDQLGMFVGFDAYRNNLRRLGFTDSDLVPGGSDRLIDALVAWGDDEAIGRRLREHLDAGADHVAVQVLPTAPADNGLPSPGGDGLPLAGWRRLADLSADLT</sequence>
<comment type="caution">
    <text evidence="1">The sequence shown here is derived from an EMBL/GenBank/DDBJ whole genome shotgun (WGS) entry which is preliminary data.</text>
</comment>